<evidence type="ECO:0008006" key="10">
    <source>
        <dbReference type="Google" id="ProtNLM"/>
    </source>
</evidence>
<reference evidence="8 9" key="1">
    <citation type="submission" date="2020-08" db="EMBL/GenBank/DDBJ databases">
        <title>Plant Genome Project.</title>
        <authorList>
            <person name="Zhang R.-G."/>
        </authorList>
    </citation>
    <scope>NUCLEOTIDE SEQUENCE [LARGE SCALE GENOMIC DNA]</scope>
    <source>
        <tissue evidence="8">Rhizome</tissue>
    </source>
</reference>
<evidence type="ECO:0000313" key="8">
    <source>
        <dbReference type="EMBL" id="KAG6503307.1"/>
    </source>
</evidence>
<comment type="similarity">
    <text evidence="2">Belongs to the protein kinase superfamily. CK1 Ser/Thr protein kinase family. Casein kinase I subfamily.</text>
</comment>
<sequence>MKDVVSWTMIIGGLIVKSLFVDDVRKLFNEMPVRNVVSWMSLIAGYAKDGRMSVEMVACIAIEAISILEKMHSKGIVQQIHMLNMINGQMFSGGLCAMLVLMLTLGGQQAEEGENKDLVCKKKMATSPESLCCFFSQPFKQFVEYVVNLKFDEPNYAKCISLFDGIVGPNLDIRPINTNGAQKAVTKAKFGGMWLELIHESRYRWTGSKESESMKKSTKDHNGKATIPMRKLMMEVWEFAREDTDRVTFSLKVGLACLLISLLILIQAPYQVFDTNFILEKVGMKK</sequence>
<evidence type="ECO:0000256" key="7">
    <source>
        <dbReference type="SAM" id="Phobius"/>
    </source>
</evidence>
<comment type="subcellular location">
    <subcellularLocation>
        <location evidence="1">Membrane</location>
        <topology evidence="1">Multi-pass membrane protein</topology>
    </subcellularLocation>
</comment>
<keyword evidence="5 7" id="KW-1133">Transmembrane helix</keyword>
<feature type="transmembrane region" description="Helical" evidence="7">
    <location>
        <begin position="249"/>
        <end position="270"/>
    </location>
</feature>
<keyword evidence="4" id="KW-0677">Repeat</keyword>
<evidence type="ECO:0000256" key="4">
    <source>
        <dbReference type="ARBA" id="ARBA00022737"/>
    </source>
</evidence>
<dbReference type="PANTHER" id="PTHR11909">
    <property type="entry name" value="CASEIN KINASE-RELATED"/>
    <property type="match status" value="1"/>
</dbReference>
<dbReference type="Proteomes" id="UP000734854">
    <property type="component" value="Unassembled WGS sequence"/>
</dbReference>
<dbReference type="InterPro" id="IPR020966">
    <property type="entry name" value="ALMT"/>
</dbReference>
<dbReference type="AlphaFoldDB" id="A0A8J5L2T0"/>
<gene>
    <name evidence="8" type="ORF">ZIOFF_035618</name>
</gene>
<dbReference type="InterPro" id="IPR011009">
    <property type="entry name" value="Kinase-like_dom_sf"/>
</dbReference>
<proteinExistence type="inferred from homology"/>
<dbReference type="InterPro" id="IPR011990">
    <property type="entry name" value="TPR-like_helical_dom_sf"/>
</dbReference>
<dbReference type="GO" id="GO:0016020">
    <property type="term" value="C:membrane"/>
    <property type="evidence" value="ECO:0007669"/>
    <property type="project" value="UniProtKB-SubCell"/>
</dbReference>
<evidence type="ECO:0000256" key="5">
    <source>
        <dbReference type="ARBA" id="ARBA00022989"/>
    </source>
</evidence>
<evidence type="ECO:0000256" key="6">
    <source>
        <dbReference type="ARBA" id="ARBA00023136"/>
    </source>
</evidence>
<dbReference type="InterPro" id="IPR050235">
    <property type="entry name" value="CK1_Ser-Thr_kinase"/>
</dbReference>
<organism evidence="8 9">
    <name type="scientific">Zingiber officinale</name>
    <name type="common">Ginger</name>
    <name type="synonym">Amomum zingiber</name>
    <dbReference type="NCBI Taxonomy" id="94328"/>
    <lineage>
        <taxon>Eukaryota</taxon>
        <taxon>Viridiplantae</taxon>
        <taxon>Streptophyta</taxon>
        <taxon>Embryophyta</taxon>
        <taxon>Tracheophyta</taxon>
        <taxon>Spermatophyta</taxon>
        <taxon>Magnoliopsida</taxon>
        <taxon>Liliopsida</taxon>
        <taxon>Zingiberales</taxon>
        <taxon>Zingiberaceae</taxon>
        <taxon>Zingiber</taxon>
    </lineage>
</organism>
<dbReference type="InterPro" id="IPR002885">
    <property type="entry name" value="PPR_rpt"/>
</dbReference>
<evidence type="ECO:0000256" key="2">
    <source>
        <dbReference type="ARBA" id="ARBA00005926"/>
    </source>
</evidence>
<evidence type="ECO:0000256" key="1">
    <source>
        <dbReference type="ARBA" id="ARBA00004141"/>
    </source>
</evidence>
<dbReference type="Gene3D" id="1.25.40.10">
    <property type="entry name" value="Tetratricopeptide repeat domain"/>
    <property type="match status" value="1"/>
</dbReference>
<accession>A0A8J5L2T0</accession>
<evidence type="ECO:0000313" key="9">
    <source>
        <dbReference type="Proteomes" id="UP000734854"/>
    </source>
</evidence>
<name>A0A8J5L2T0_ZINOF</name>
<dbReference type="Pfam" id="PF01535">
    <property type="entry name" value="PPR"/>
    <property type="match status" value="1"/>
</dbReference>
<comment type="caution">
    <text evidence="8">The sequence shown here is derived from an EMBL/GenBank/DDBJ whole genome shotgun (WGS) entry which is preliminary data.</text>
</comment>
<keyword evidence="6 7" id="KW-0472">Membrane</keyword>
<dbReference type="SUPFAM" id="SSF56112">
    <property type="entry name" value="Protein kinase-like (PK-like)"/>
    <property type="match status" value="1"/>
</dbReference>
<protein>
    <recommendedName>
        <fullName evidence="10">Pentatricopeptide repeat-containing protein</fullName>
    </recommendedName>
</protein>
<dbReference type="EMBL" id="JACMSC010000010">
    <property type="protein sequence ID" value="KAG6503307.1"/>
    <property type="molecule type" value="Genomic_DNA"/>
</dbReference>
<keyword evidence="9" id="KW-1185">Reference proteome</keyword>
<dbReference type="Pfam" id="PF11744">
    <property type="entry name" value="ALMT"/>
    <property type="match status" value="1"/>
</dbReference>
<dbReference type="GO" id="GO:0015743">
    <property type="term" value="P:malate transport"/>
    <property type="evidence" value="ECO:0007669"/>
    <property type="project" value="InterPro"/>
</dbReference>
<feature type="transmembrane region" description="Helical" evidence="7">
    <location>
        <begin position="6"/>
        <end position="24"/>
    </location>
</feature>
<evidence type="ECO:0000256" key="3">
    <source>
        <dbReference type="ARBA" id="ARBA00022692"/>
    </source>
</evidence>
<keyword evidence="3 7" id="KW-0812">Transmembrane</keyword>